<gene>
    <name evidence="2" type="ORF">HJC23_010392</name>
</gene>
<dbReference type="AlphaFoldDB" id="A0ABD3QI46"/>
<organism evidence="2 3">
    <name type="scientific">Cyclotella cryptica</name>
    <dbReference type="NCBI Taxonomy" id="29204"/>
    <lineage>
        <taxon>Eukaryota</taxon>
        <taxon>Sar</taxon>
        <taxon>Stramenopiles</taxon>
        <taxon>Ochrophyta</taxon>
        <taxon>Bacillariophyta</taxon>
        <taxon>Coscinodiscophyceae</taxon>
        <taxon>Thalassiosirophycidae</taxon>
        <taxon>Stephanodiscales</taxon>
        <taxon>Stephanodiscaceae</taxon>
        <taxon>Cyclotella</taxon>
    </lineage>
</organism>
<comment type="caution">
    <text evidence="2">The sequence shown here is derived from an EMBL/GenBank/DDBJ whole genome shotgun (WGS) entry which is preliminary data.</text>
</comment>
<sequence>MWEYKGNEDGAIHGPFTSRQMLEWTSCGYFVGASAVDIRQVGSGKDCDVNEKTNMDDPMADLMEDEEVSEEKTRSNEWMRSDAVDFNLYL</sequence>
<dbReference type="InterPro" id="IPR035445">
    <property type="entry name" value="GYF-like_dom_sf"/>
</dbReference>
<keyword evidence="3" id="KW-1185">Reference proteome</keyword>
<protein>
    <recommendedName>
        <fullName evidence="1">GYF domain-containing protein</fullName>
    </recommendedName>
</protein>
<dbReference type="PROSITE" id="PS50829">
    <property type="entry name" value="GYF"/>
    <property type="match status" value="1"/>
</dbReference>
<dbReference type="EMBL" id="JABMIG020000036">
    <property type="protein sequence ID" value="KAL3799742.1"/>
    <property type="molecule type" value="Genomic_DNA"/>
</dbReference>
<dbReference type="Gene3D" id="3.30.1490.40">
    <property type="match status" value="1"/>
</dbReference>
<name>A0ABD3QI46_9STRA</name>
<evidence type="ECO:0000259" key="1">
    <source>
        <dbReference type="PROSITE" id="PS50829"/>
    </source>
</evidence>
<dbReference type="Pfam" id="PF02213">
    <property type="entry name" value="GYF"/>
    <property type="match status" value="1"/>
</dbReference>
<dbReference type="InterPro" id="IPR003169">
    <property type="entry name" value="GYF"/>
</dbReference>
<accession>A0ABD3QI46</accession>
<evidence type="ECO:0000313" key="3">
    <source>
        <dbReference type="Proteomes" id="UP001516023"/>
    </source>
</evidence>
<feature type="domain" description="GYF" evidence="1">
    <location>
        <begin position="1"/>
        <end position="56"/>
    </location>
</feature>
<proteinExistence type="predicted"/>
<dbReference type="SUPFAM" id="SSF55277">
    <property type="entry name" value="GYF domain"/>
    <property type="match status" value="1"/>
</dbReference>
<dbReference type="SMART" id="SM00444">
    <property type="entry name" value="GYF"/>
    <property type="match status" value="1"/>
</dbReference>
<reference evidence="2 3" key="1">
    <citation type="journal article" date="2020" name="G3 (Bethesda)">
        <title>Improved Reference Genome for Cyclotella cryptica CCMP332, a Model for Cell Wall Morphogenesis, Salinity Adaptation, and Lipid Production in Diatoms (Bacillariophyta).</title>
        <authorList>
            <person name="Roberts W.R."/>
            <person name="Downey K.M."/>
            <person name="Ruck E.C."/>
            <person name="Traller J.C."/>
            <person name="Alverson A.J."/>
        </authorList>
    </citation>
    <scope>NUCLEOTIDE SEQUENCE [LARGE SCALE GENOMIC DNA]</scope>
    <source>
        <strain evidence="2 3">CCMP332</strain>
    </source>
</reference>
<evidence type="ECO:0000313" key="2">
    <source>
        <dbReference type="EMBL" id="KAL3799742.1"/>
    </source>
</evidence>
<dbReference type="Proteomes" id="UP001516023">
    <property type="component" value="Unassembled WGS sequence"/>
</dbReference>